<dbReference type="GO" id="GO:0030688">
    <property type="term" value="C:preribosome, small subunit precursor"/>
    <property type="evidence" value="ECO:0007669"/>
    <property type="project" value="InterPro"/>
</dbReference>
<dbReference type="PANTHER" id="PTHR31109">
    <property type="entry name" value="PROTEIN FAM207A"/>
    <property type="match status" value="1"/>
</dbReference>
<proteinExistence type="inferred from homology"/>
<dbReference type="GO" id="GO:0000462">
    <property type="term" value="P:maturation of SSU-rRNA from tricistronic rRNA transcript (SSU-rRNA, 5.8S rRNA, LSU-rRNA)"/>
    <property type="evidence" value="ECO:0007669"/>
    <property type="project" value="InterPro"/>
</dbReference>
<dbReference type="EMBL" id="JABAYA010000344">
    <property type="protein sequence ID" value="KAF7720868.1"/>
    <property type="molecule type" value="Genomic_DNA"/>
</dbReference>
<evidence type="ECO:0000256" key="3">
    <source>
        <dbReference type="ARBA" id="ARBA00021321"/>
    </source>
</evidence>
<dbReference type="AlphaFoldDB" id="A0A8H7BJZ3"/>
<protein>
    <recommendedName>
        <fullName evidence="3">Ribosome biogenesis protein SLX9</fullName>
    </recommendedName>
</protein>
<dbReference type="InterPro" id="IPR028160">
    <property type="entry name" value="Slx9-like"/>
</dbReference>
<accession>A0A8H7BJZ3</accession>
<dbReference type="PANTHER" id="PTHR31109:SF2">
    <property type="entry name" value="RIBOSOME BIOGENESIS PROTEIN SLX9 HOMOLOG"/>
    <property type="match status" value="1"/>
</dbReference>
<evidence type="ECO:0000256" key="5">
    <source>
        <dbReference type="SAM" id="MobiDB-lite"/>
    </source>
</evidence>
<organism evidence="6 7">
    <name type="scientific">Apophysomyces ossiformis</name>
    <dbReference type="NCBI Taxonomy" id="679940"/>
    <lineage>
        <taxon>Eukaryota</taxon>
        <taxon>Fungi</taxon>
        <taxon>Fungi incertae sedis</taxon>
        <taxon>Mucoromycota</taxon>
        <taxon>Mucoromycotina</taxon>
        <taxon>Mucoromycetes</taxon>
        <taxon>Mucorales</taxon>
        <taxon>Mucorineae</taxon>
        <taxon>Mucoraceae</taxon>
        <taxon>Apophysomyces</taxon>
    </lineage>
</organism>
<evidence type="ECO:0000256" key="4">
    <source>
        <dbReference type="ARBA" id="ARBA00023242"/>
    </source>
</evidence>
<evidence type="ECO:0000256" key="1">
    <source>
        <dbReference type="ARBA" id="ARBA00004604"/>
    </source>
</evidence>
<keyword evidence="4" id="KW-0539">Nucleus</keyword>
<sequence length="181" mass="20790">MPKLQRTKTKGRSQQNDLVHRKYAVRQKDVSEQVVQHNDTNGMDITPIQGKDITISKQMKKKLRHEAWIGKLDTAYTVRKKQQKKKNNKQNELAADLDEFNDLLNTIEIKTPSNTASSAQESTEAPRPVVVPSNKIKSKKAKKKAEMQEILRFQKVMQHSAFKQDPLSTIRQHVQNTFGQS</sequence>
<feature type="compositionally biased region" description="Polar residues" evidence="5">
    <location>
        <begin position="111"/>
        <end position="123"/>
    </location>
</feature>
<comment type="subcellular location">
    <subcellularLocation>
        <location evidence="1">Nucleus</location>
        <location evidence="1">Nucleolus</location>
    </subcellularLocation>
</comment>
<feature type="region of interest" description="Disordered" evidence="5">
    <location>
        <begin position="1"/>
        <end position="23"/>
    </location>
</feature>
<dbReference type="Pfam" id="PF15341">
    <property type="entry name" value="SLX9"/>
    <property type="match status" value="1"/>
</dbReference>
<comment type="similarity">
    <text evidence="2">Belongs to the SLX9 family.</text>
</comment>
<reference evidence="6" key="1">
    <citation type="submission" date="2020-01" db="EMBL/GenBank/DDBJ databases">
        <title>Genome Sequencing of Three Apophysomyces-Like Fungal Strains Confirms a Novel Fungal Genus in the Mucoromycota with divergent Burkholderia-like Endosymbiotic Bacteria.</title>
        <authorList>
            <person name="Stajich J.E."/>
            <person name="Macias A.M."/>
            <person name="Carter-House D."/>
            <person name="Lovett B."/>
            <person name="Kasson L.R."/>
            <person name="Berry K."/>
            <person name="Grigoriev I."/>
            <person name="Chang Y."/>
            <person name="Spatafora J."/>
            <person name="Kasson M.T."/>
        </authorList>
    </citation>
    <scope>NUCLEOTIDE SEQUENCE</scope>
    <source>
        <strain evidence="6">NRRL A-21654</strain>
    </source>
</reference>
<comment type="caution">
    <text evidence="6">The sequence shown here is derived from an EMBL/GenBank/DDBJ whole genome shotgun (WGS) entry which is preliminary data.</text>
</comment>
<dbReference type="Proteomes" id="UP000605846">
    <property type="component" value="Unassembled WGS sequence"/>
</dbReference>
<name>A0A8H7BJZ3_9FUNG</name>
<feature type="compositionally biased region" description="Basic residues" evidence="5">
    <location>
        <begin position="1"/>
        <end position="11"/>
    </location>
</feature>
<dbReference type="GO" id="GO:0005730">
    <property type="term" value="C:nucleolus"/>
    <property type="evidence" value="ECO:0007669"/>
    <property type="project" value="UniProtKB-SubCell"/>
</dbReference>
<keyword evidence="7" id="KW-1185">Reference proteome</keyword>
<gene>
    <name evidence="6" type="ORF">EC973_005889</name>
</gene>
<dbReference type="OrthoDB" id="18703at2759"/>
<evidence type="ECO:0000313" key="6">
    <source>
        <dbReference type="EMBL" id="KAF7720868.1"/>
    </source>
</evidence>
<dbReference type="GO" id="GO:0030686">
    <property type="term" value="C:90S preribosome"/>
    <property type="evidence" value="ECO:0007669"/>
    <property type="project" value="InterPro"/>
</dbReference>
<evidence type="ECO:0000313" key="7">
    <source>
        <dbReference type="Proteomes" id="UP000605846"/>
    </source>
</evidence>
<feature type="region of interest" description="Disordered" evidence="5">
    <location>
        <begin position="111"/>
        <end position="143"/>
    </location>
</feature>
<evidence type="ECO:0000256" key="2">
    <source>
        <dbReference type="ARBA" id="ARBA00011022"/>
    </source>
</evidence>